<dbReference type="PIRSF" id="PIRSF001221">
    <property type="entry name" value="Amidase_fungi"/>
    <property type="match status" value="1"/>
</dbReference>
<evidence type="ECO:0000256" key="4">
    <source>
        <dbReference type="SAM" id="MobiDB-lite"/>
    </source>
</evidence>
<dbReference type="Pfam" id="PF01425">
    <property type="entry name" value="Amidase"/>
    <property type="match status" value="1"/>
</dbReference>
<dbReference type="Proteomes" id="UP000237682">
    <property type="component" value="Unassembled WGS sequence"/>
</dbReference>
<comment type="caution">
    <text evidence="6">The sequence shown here is derived from an EMBL/GenBank/DDBJ whole genome shotgun (WGS) entry which is preliminary data.</text>
</comment>
<dbReference type="EMBL" id="PUEJ01000013">
    <property type="protein sequence ID" value="PRH84480.1"/>
    <property type="molecule type" value="Genomic_DNA"/>
</dbReference>
<evidence type="ECO:0000256" key="1">
    <source>
        <dbReference type="ARBA" id="ARBA00003871"/>
    </source>
</evidence>
<accession>A0A2S9Q581</accession>
<dbReference type="PANTHER" id="PTHR11895:SF7">
    <property type="entry name" value="GLUTAMYL-TRNA(GLN) AMIDOTRANSFERASE SUBUNIT A, MITOCHONDRIAL"/>
    <property type="match status" value="1"/>
</dbReference>
<dbReference type="PROSITE" id="PS00571">
    <property type="entry name" value="AMIDASES"/>
    <property type="match status" value="1"/>
</dbReference>
<dbReference type="SUPFAM" id="SSF75304">
    <property type="entry name" value="Amidase signature (AS) enzymes"/>
    <property type="match status" value="1"/>
</dbReference>
<organism evidence="6 7">
    <name type="scientific">Labrys okinawensis</name>
    <dbReference type="NCBI Taxonomy" id="346911"/>
    <lineage>
        <taxon>Bacteria</taxon>
        <taxon>Pseudomonadati</taxon>
        <taxon>Pseudomonadota</taxon>
        <taxon>Alphaproteobacteria</taxon>
        <taxon>Hyphomicrobiales</taxon>
        <taxon>Xanthobacteraceae</taxon>
        <taxon>Labrys</taxon>
    </lineage>
</organism>
<comment type="function">
    <text evidence="1">Hydrolyzes indole-3-acetamide (IAM) into indole-3-acetic acid (IAA).</text>
</comment>
<feature type="compositionally biased region" description="Basic and acidic residues" evidence="4">
    <location>
        <begin position="9"/>
        <end position="32"/>
    </location>
</feature>
<dbReference type="PANTHER" id="PTHR11895">
    <property type="entry name" value="TRANSAMIDASE"/>
    <property type="match status" value="1"/>
</dbReference>
<dbReference type="InterPro" id="IPR000120">
    <property type="entry name" value="Amidase"/>
</dbReference>
<proteinExistence type="inferred from homology"/>
<name>A0A2S9Q581_9HYPH</name>
<dbReference type="Gene3D" id="3.90.1300.10">
    <property type="entry name" value="Amidase signature (AS) domain"/>
    <property type="match status" value="1"/>
</dbReference>
<dbReference type="GO" id="GO:0003824">
    <property type="term" value="F:catalytic activity"/>
    <property type="evidence" value="ECO:0007669"/>
    <property type="project" value="InterPro"/>
</dbReference>
<evidence type="ECO:0000313" key="6">
    <source>
        <dbReference type="EMBL" id="PRH84480.1"/>
    </source>
</evidence>
<comment type="similarity">
    <text evidence="2">Belongs to the amidase family.</text>
</comment>
<protein>
    <recommendedName>
        <fullName evidence="3">Indoleacetamide hydrolase</fullName>
    </recommendedName>
</protein>
<feature type="region of interest" description="Disordered" evidence="4">
    <location>
        <begin position="1"/>
        <end position="32"/>
    </location>
</feature>
<keyword evidence="7" id="KW-1185">Reference proteome</keyword>
<evidence type="ECO:0000259" key="5">
    <source>
        <dbReference type="Pfam" id="PF01425"/>
    </source>
</evidence>
<evidence type="ECO:0000256" key="3">
    <source>
        <dbReference type="ARBA" id="ARBA00021874"/>
    </source>
</evidence>
<dbReference type="InterPro" id="IPR020556">
    <property type="entry name" value="Amidase_CS"/>
</dbReference>
<sequence length="507" mass="53964">MAFAAQLRLDGEGQDHGQQRRRSPYRDKVSAARLRPVESEGGAMAELNSAVALAEAIRNGKASALEAVEASLARSTLAQPRINCFTEIYAEEAREQAARVDALPLAERAGLALCGVPIGIKDFTPIAGKLTTFGSKVFRDHVAERDPVIVRRLKAAGAVIVGHTTTPEFAYSGHTQSPLWGITRNPWNTEFSAGGSSGGSGAAVAAGCVMLAEGTDMGGSVRIPASLCGVVGLKPSFGRIPMDILRTQYDTLAHFGPLARFVDDAALFLAVSEGPDDADALSLPALPPAFPVAPAPARPRLAVSLDLDTHAISDEVADLFHRLVDDLARSGAEVAWVKTPFSVQSVLDWEDLWAYCFAGDVGHLLEGHRGDLDPNVVALIEAGRKLDAVKLRAIEHRRTALWRAFAEVLRGYDALLCPTTCTTAPFADPARRERDEILPDGRFKSVDMTGHFNLTSSCPVISVPMGLGASGMPAGVQIVGHRHDDRGVLALAKWIEGLRPPTFPAAA</sequence>
<evidence type="ECO:0000256" key="2">
    <source>
        <dbReference type="ARBA" id="ARBA00009199"/>
    </source>
</evidence>
<dbReference type="InterPro" id="IPR036928">
    <property type="entry name" value="AS_sf"/>
</dbReference>
<dbReference type="OrthoDB" id="8438154at2"/>
<dbReference type="AlphaFoldDB" id="A0A2S9Q581"/>
<reference evidence="6 7" key="1">
    <citation type="submission" date="2018-02" db="EMBL/GenBank/DDBJ databases">
        <title>Whole genome sequencing of endophytic bacterium.</title>
        <authorList>
            <person name="Eedara R."/>
            <person name="Podile A.R."/>
        </authorList>
    </citation>
    <scope>NUCLEOTIDE SEQUENCE [LARGE SCALE GENOMIC DNA]</scope>
    <source>
        <strain evidence="6 7">RP1T</strain>
    </source>
</reference>
<dbReference type="InterPro" id="IPR023631">
    <property type="entry name" value="Amidase_dom"/>
</dbReference>
<feature type="domain" description="Amidase" evidence="5">
    <location>
        <begin position="66"/>
        <end position="489"/>
    </location>
</feature>
<evidence type="ECO:0000313" key="7">
    <source>
        <dbReference type="Proteomes" id="UP000237682"/>
    </source>
</evidence>
<gene>
    <name evidence="6" type="ORF">C5L14_26895</name>
</gene>